<dbReference type="RefSeq" id="WP_066616327.1">
    <property type="nucleotide sequence ID" value="NZ_FQXL01000034.1"/>
</dbReference>
<dbReference type="InterPro" id="IPR034829">
    <property type="entry name" value="DnaD-like_sf"/>
</dbReference>
<feature type="compositionally biased region" description="Low complexity" evidence="2">
    <location>
        <begin position="291"/>
        <end position="307"/>
    </location>
</feature>
<dbReference type="OrthoDB" id="1652900at2"/>
<comment type="similarity">
    <text evidence="1">Belongs to the DnaB/DnaD family.</text>
</comment>
<dbReference type="Pfam" id="PF07261">
    <property type="entry name" value="DnaB_2"/>
    <property type="match status" value="2"/>
</dbReference>
<dbReference type="NCBIfam" id="TIGR01446">
    <property type="entry name" value="DnaD_dom"/>
    <property type="match status" value="2"/>
</dbReference>
<dbReference type="EMBL" id="LWAE01000001">
    <property type="protein sequence ID" value="KZL93053.1"/>
    <property type="molecule type" value="Genomic_DNA"/>
</dbReference>
<reference evidence="4" key="1">
    <citation type="submission" date="2016-04" db="EMBL/GenBank/DDBJ databases">
        <title>Genome sequence of Clostridium magnum DSM 2767.</title>
        <authorList>
            <person name="Poehlein A."/>
            <person name="Uhlig R."/>
            <person name="Fischer R."/>
            <person name="Bahl H."/>
            <person name="Daniel R."/>
        </authorList>
    </citation>
    <scope>NUCLEOTIDE SEQUENCE [LARGE SCALE GENOMIC DNA]</scope>
    <source>
        <strain evidence="4">DSM 2767</strain>
    </source>
</reference>
<accession>A0A162TTR8</accession>
<name>A0A162TTR8_9CLOT</name>
<feature type="region of interest" description="Disordered" evidence="2">
    <location>
        <begin position="286"/>
        <end position="307"/>
    </location>
</feature>
<feature type="domain" description="DnaB/C C-terminal" evidence="3">
    <location>
        <begin position="123"/>
        <end position="194"/>
    </location>
</feature>
<evidence type="ECO:0000313" key="4">
    <source>
        <dbReference type="EMBL" id="KZL93053.1"/>
    </source>
</evidence>
<dbReference type="Proteomes" id="UP000076603">
    <property type="component" value="Unassembled WGS sequence"/>
</dbReference>
<dbReference type="InterPro" id="IPR053162">
    <property type="entry name" value="DnaD"/>
</dbReference>
<feature type="domain" description="DnaB/C C-terminal" evidence="3">
    <location>
        <begin position="225"/>
        <end position="282"/>
    </location>
</feature>
<dbReference type="STRING" id="1121326.CLMAG_00570"/>
<dbReference type="PANTHER" id="PTHR37293:SF5">
    <property type="entry name" value="DNA REPLICATION PROTEIN"/>
    <property type="match status" value="1"/>
</dbReference>
<dbReference type="PANTHER" id="PTHR37293">
    <property type="entry name" value="PHAGE REPLICATION PROTEIN-RELATED"/>
    <property type="match status" value="1"/>
</dbReference>
<evidence type="ECO:0000256" key="1">
    <source>
        <dbReference type="ARBA" id="ARBA00093462"/>
    </source>
</evidence>
<dbReference type="PATRIC" id="fig|1121326.3.peg.44"/>
<sequence>MSTFVFKSRTSNYTPVSNIFIDKFMPKARGEFVKVYLLGLKYCVSGEFGVSSQIMASALHLLETDVLNAWNYWNDENIIKIIPIDNMGNYNIEFLDISDIPEGKEDNINLLEELNKNSTKDMLQDIEKLLGRPLSSKEMTMYISWLKDFGFSPELLLLLIEYCASKGKTDCRYIEKIALAWFDSKIKTLDDAQVFIKKHEDKWINIRKILNYLGIKDAEIMKPQEEMLSKWINTYKFPTDIIFKACDVCFQRINKSDFKYIDGILSSWYKDGIKTVEDIDKKDIKKDTKKPNYNNNSNSGFKNNNYNKSSNSTFNNFKQRDYDFDDLKKKLLGWDNK</sequence>
<gene>
    <name evidence="4" type="ORF">CLMAG_00570</name>
</gene>
<proteinExistence type="inferred from homology"/>
<protein>
    <submittedName>
        <fullName evidence="4">Replication initiation and membrane attachment</fullName>
    </submittedName>
</protein>
<evidence type="ECO:0000313" key="5">
    <source>
        <dbReference type="Proteomes" id="UP000076603"/>
    </source>
</evidence>
<dbReference type="InterPro" id="IPR006343">
    <property type="entry name" value="DnaB/C_C"/>
</dbReference>
<evidence type="ECO:0000259" key="3">
    <source>
        <dbReference type="Pfam" id="PF07261"/>
    </source>
</evidence>
<dbReference type="PIRSF" id="PIRSF033722">
    <property type="entry name" value="DnaD_CA_C3587_prd"/>
    <property type="match status" value="1"/>
</dbReference>
<evidence type="ECO:0000256" key="2">
    <source>
        <dbReference type="SAM" id="MobiDB-lite"/>
    </source>
</evidence>
<dbReference type="InterPro" id="IPR017019">
    <property type="entry name" value="DNA_replication_prd_bac"/>
</dbReference>
<organism evidence="4 5">
    <name type="scientific">Clostridium magnum DSM 2767</name>
    <dbReference type="NCBI Taxonomy" id="1121326"/>
    <lineage>
        <taxon>Bacteria</taxon>
        <taxon>Bacillati</taxon>
        <taxon>Bacillota</taxon>
        <taxon>Clostridia</taxon>
        <taxon>Eubacteriales</taxon>
        <taxon>Clostridiaceae</taxon>
        <taxon>Clostridium</taxon>
    </lineage>
</organism>
<dbReference type="AlphaFoldDB" id="A0A162TTR8"/>
<keyword evidence="5" id="KW-1185">Reference proteome</keyword>
<comment type="caution">
    <text evidence="4">The sequence shown here is derived from an EMBL/GenBank/DDBJ whole genome shotgun (WGS) entry which is preliminary data.</text>
</comment>
<dbReference type="SUPFAM" id="SSF158499">
    <property type="entry name" value="DnaD domain-like"/>
    <property type="match status" value="2"/>
</dbReference>
<dbReference type="Gene3D" id="1.10.10.630">
    <property type="entry name" value="DnaD domain-like"/>
    <property type="match status" value="2"/>
</dbReference>